<evidence type="ECO:0000313" key="1">
    <source>
        <dbReference type="EMBL" id="GJJ10514.1"/>
    </source>
</evidence>
<gene>
    <name evidence="1" type="ORF">Clacol_004740</name>
</gene>
<name>A0AAV5A7C1_9AGAM</name>
<protein>
    <submittedName>
        <fullName evidence="1">Uncharacterized protein</fullName>
    </submittedName>
</protein>
<organism evidence="1 2">
    <name type="scientific">Clathrus columnatus</name>
    <dbReference type="NCBI Taxonomy" id="1419009"/>
    <lineage>
        <taxon>Eukaryota</taxon>
        <taxon>Fungi</taxon>
        <taxon>Dikarya</taxon>
        <taxon>Basidiomycota</taxon>
        <taxon>Agaricomycotina</taxon>
        <taxon>Agaricomycetes</taxon>
        <taxon>Phallomycetidae</taxon>
        <taxon>Phallales</taxon>
        <taxon>Clathraceae</taxon>
        <taxon>Clathrus</taxon>
    </lineage>
</organism>
<accession>A0AAV5A7C1</accession>
<reference evidence="1" key="1">
    <citation type="submission" date="2021-10" db="EMBL/GenBank/DDBJ databases">
        <title>De novo Genome Assembly of Clathrus columnatus (Basidiomycota, Fungi) Using Illumina and Nanopore Sequence Data.</title>
        <authorList>
            <person name="Ogiso-Tanaka E."/>
            <person name="Itagaki H."/>
            <person name="Hosoya T."/>
            <person name="Hosaka K."/>
        </authorList>
    </citation>
    <scope>NUCLEOTIDE SEQUENCE</scope>
    <source>
        <strain evidence="1">MO-923</strain>
    </source>
</reference>
<proteinExistence type="predicted"/>
<dbReference type="AlphaFoldDB" id="A0AAV5A7C1"/>
<comment type="caution">
    <text evidence="1">The sequence shown here is derived from an EMBL/GenBank/DDBJ whole genome shotgun (WGS) entry which is preliminary data.</text>
</comment>
<evidence type="ECO:0000313" key="2">
    <source>
        <dbReference type="Proteomes" id="UP001050691"/>
    </source>
</evidence>
<keyword evidence="2" id="KW-1185">Reference proteome</keyword>
<sequence>MISPTCDILWKDIIKHVKDPHADLKPRDNQTVQNAMLLRSDVADTWIFGEIAVDARRDHAIIAFKKEWQHLHGGKLYLDHLKGLDDFTPLDECFEAHKTVSIVTNVIV</sequence>
<dbReference type="Proteomes" id="UP001050691">
    <property type="component" value="Unassembled WGS sequence"/>
</dbReference>
<dbReference type="EMBL" id="BPWL01000005">
    <property type="protein sequence ID" value="GJJ10514.1"/>
    <property type="molecule type" value="Genomic_DNA"/>
</dbReference>